<dbReference type="OrthoDB" id="9795056at2"/>
<dbReference type="KEGG" id="fla:SY85_09240"/>
<dbReference type="PANTHER" id="PTHR30565:SF9">
    <property type="entry name" value="PROTEIN YCIF"/>
    <property type="match status" value="1"/>
</dbReference>
<keyword evidence="2" id="KW-1185">Reference proteome</keyword>
<dbReference type="STRING" id="1492898.SY85_09240"/>
<dbReference type="Proteomes" id="UP000077177">
    <property type="component" value="Chromosome"/>
</dbReference>
<dbReference type="CDD" id="cd07909">
    <property type="entry name" value="YciF"/>
    <property type="match status" value="1"/>
</dbReference>
<dbReference type="InterPro" id="IPR012347">
    <property type="entry name" value="Ferritin-like"/>
</dbReference>
<dbReference type="InterPro" id="IPR009078">
    <property type="entry name" value="Ferritin-like_SF"/>
</dbReference>
<dbReference type="Pfam" id="PF05974">
    <property type="entry name" value="DUF892"/>
    <property type="match status" value="1"/>
</dbReference>
<dbReference type="PATRIC" id="fig|1492898.3.peg.1989"/>
<dbReference type="Gene3D" id="1.20.1260.10">
    <property type="match status" value="1"/>
</dbReference>
<protein>
    <submittedName>
        <fullName evidence="1">Uncharacterized protein</fullName>
    </submittedName>
</protein>
<dbReference type="InterPro" id="IPR010287">
    <property type="entry name" value="DUF892_YciF-like"/>
</dbReference>
<accession>A0A172U208</accession>
<sequence length="182" mass="20560">MATPTRSQPATKVKDDRTLLKELLIDELRDIYWAEKYLTKTMPRLLKAATSPQLAHAFENHLMQSLDQITRLELAFEMMELHPRARKCEAMEGLVKECQQMLQDMPKGSSALDAGLIICVQKIEHYEIAAYGSLVQLAKTMGRKDVADILHLTLVEEKETDELLTELAVSGINLDAVHEEGQ</sequence>
<evidence type="ECO:0000313" key="2">
    <source>
        <dbReference type="Proteomes" id="UP000077177"/>
    </source>
</evidence>
<dbReference type="AlphaFoldDB" id="A0A172U208"/>
<dbReference type="InterPro" id="IPR047114">
    <property type="entry name" value="YciF"/>
</dbReference>
<name>A0A172U208_9BACT</name>
<evidence type="ECO:0000313" key="1">
    <source>
        <dbReference type="EMBL" id="ANE53391.1"/>
    </source>
</evidence>
<proteinExistence type="predicted"/>
<dbReference type="EMBL" id="CP011390">
    <property type="protein sequence ID" value="ANE53391.1"/>
    <property type="molecule type" value="Genomic_DNA"/>
</dbReference>
<reference evidence="1 2" key="2">
    <citation type="journal article" date="2016" name="Int. J. Syst. Evol. Microbiol.">
        <title>Flavisolibacter tropicus sp. nov., isolated from tropical soil.</title>
        <authorList>
            <person name="Lee J.J."/>
            <person name="Kang M.S."/>
            <person name="Kim G.S."/>
            <person name="Lee C.S."/>
            <person name="Lim S."/>
            <person name="Lee J."/>
            <person name="Roh S.H."/>
            <person name="Kang H."/>
            <person name="Ha J.M."/>
            <person name="Bae S."/>
            <person name="Jung H.Y."/>
            <person name="Kim M.K."/>
        </authorList>
    </citation>
    <scope>NUCLEOTIDE SEQUENCE [LARGE SCALE GENOMIC DNA]</scope>
    <source>
        <strain evidence="1 2">LCS9</strain>
    </source>
</reference>
<dbReference type="PANTHER" id="PTHR30565">
    <property type="entry name" value="PROTEIN YCIF"/>
    <property type="match status" value="1"/>
</dbReference>
<gene>
    <name evidence="1" type="ORF">SY85_09240</name>
</gene>
<reference evidence="2" key="1">
    <citation type="submission" date="2015-01" db="EMBL/GenBank/DDBJ databases">
        <title>Flavisolibacter sp./LCS9/ whole genome sequencing.</title>
        <authorList>
            <person name="Kim M.K."/>
            <person name="Srinivasan S."/>
            <person name="Lee J.-J."/>
        </authorList>
    </citation>
    <scope>NUCLEOTIDE SEQUENCE [LARGE SCALE GENOMIC DNA]</scope>
    <source>
        <strain evidence="2">LCS9</strain>
    </source>
</reference>
<organism evidence="1 2">
    <name type="scientific">Flavisolibacter tropicus</name>
    <dbReference type="NCBI Taxonomy" id="1492898"/>
    <lineage>
        <taxon>Bacteria</taxon>
        <taxon>Pseudomonadati</taxon>
        <taxon>Bacteroidota</taxon>
        <taxon>Chitinophagia</taxon>
        <taxon>Chitinophagales</taxon>
        <taxon>Chitinophagaceae</taxon>
        <taxon>Flavisolibacter</taxon>
    </lineage>
</organism>
<dbReference type="SUPFAM" id="SSF47240">
    <property type="entry name" value="Ferritin-like"/>
    <property type="match status" value="1"/>
</dbReference>